<evidence type="ECO:0000313" key="1">
    <source>
        <dbReference type="EMBL" id="KAK8065469.1"/>
    </source>
</evidence>
<proteinExistence type="predicted"/>
<dbReference type="GeneID" id="92049590"/>
<sequence>MCEKPMRASHHIDLSDRMAHGATREGHMLAVSLHYEFRDEVFDGGYCPFNMVKIDSCLVDEIEKRLGAGIYPGLQATL</sequence>
<evidence type="ECO:0000313" key="2">
    <source>
        <dbReference type="Proteomes" id="UP001433268"/>
    </source>
</evidence>
<comment type="caution">
    <text evidence="1">The sequence shown here is derived from an EMBL/GenBank/DDBJ whole genome shotgun (WGS) entry which is preliminary data.</text>
</comment>
<organism evidence="1 2">
    <name type="scientific">Apiospora hydei</name>
    <dbReference type="NCBI Taxonomy" id="1337664"/>
    <lineage>
        <taxon>Eukaryota</taxon>
        <taxon>Fungi</taxon>
        <taxon>Dikarya</taxon>
        <taxon>Ascomycota</taxon>
        <taxon>Pezizomycotina</taxon>
        <taxon>Sordariomycetes</taxon>
        <taxon>Xylariomycetidae</taxon>
        <taxon>Amphisphaeriales</taxon>
        <taxon>Apiosporaceae</taxon>
        <taxon>Apiospora</taxon>
    </lineage>
</organism>
<dbReference type="Proteomes" id="UP001433268">
    <property type="component" value="Unassembled WGS sequence"/>
</dbReference>
<dbReference type="EMBL" id="JAQQWN010000009">
    <property type="protein sequence ID" value="KAK8065469.1"/>
    <property type="molecule type" value="Genomic_DNA"/>
</dbReference>
<gene>
    <name evidence="1" type="ORF">PG997_012216</name>
</gene>
<keyword evidence="2" id="KW-1185">Reference proteome</keyword>
<reference evidence="1 2" key="1">
    <citation type="submission" date="2023-01" db="EMBL/GenBank/DDBJ databases">
        <title>Analysis of 21 Apiospora genomes using comparative genomics revels a genus with tremendous synthesis potential of carbohydrate active enzymes and secondary metabolites.</title>
        <authorList>
            <person name="Sorensen T."/>
        </authorList>
    </citation>
    <scope>NUCLEOTIDE SEQUENCE [LARGE SCALE GENOMIC DNA]</scope>
    <source>
        <strain evidence="1 2">CBS 114990</strain>
    </source>
</reference>
<accession>A0ABR1V2Q8</accession>
<name>A0ABR1V2Q8_9PEZI</name>
<dbReference type="RefSeq" id="XP_066662222.1">
    <property type="nucleotide sequence ID" value="XM_066816530.1"/>
</dbReference>
<protein>
    <submittedName>
        <fullName evidence="1">Uncharacterized protein</fullName>
    </submittedName>
</protein>